<dbReference type="InterPro" id="IPR002797">
    <property type="entry name" value="Polysacc_synth"/>
</dbReference>
<feature type="transmembrane region" description="Helical" evidence="6">
    <location>
        <begin position="86"/>
        <end position="112"/>
    </location>
</feature>
<comment type="caution">
    <text evidence="7">The sequence shown here is derived from an EMBL/GenBank/DDBJ whole genome shotgun (WGS) entry which is preliminary data.</text>
</comment>
<feature type="transmembrane region" description="Helical" evidence="6">
    <location>
        <begin position="401"/>
        <end position="423"/>
    </location>
</feature>
<keyword evidence="3 6" id="KW-0812">Transmembrane</keyword>
<dbReference type="PANTHER" id="PTHR30250:SF11">
    <property type="entry name" value="O-ANTIGEN TRANSPORTER-RELATED"/>
    <property type="match status" value="1"/>
</dbReference>
<evidence type="ECO:0000256" key="6">
    <source>
        <dbReference type="SAM" id="Phobius"/>
    </source>
</evidence>
<dbReference type="RefSeq" id="WP_148402530.1">
    <property type="nucleotide sequence ID" value="NZ_VSKK01000001.1"/>
</dbReference>
<accession>A0A5D0RBP1</accession>
<keyword evidence="8" id="KW-1185">Reference proteome</keyword>
<dbReference type="Proteomes" id="UP000323720">
    <property type="component" value="Unassembled WGS sequence"/>
</dbReference>
<protein>
    <submittedName>
        <fullName evidence="7">Oligosaccharide flippase family protein</fullName>
    </submittedName>
</protein>
<organism evidence="7 8">
    <name type="scientific">Bizionia myxarmorum</name>
    <dbReference type="NCBI Taxonomy" id="291186"/>
    <lineage>
        <taxon>Bacteria</taxon>
        <taxon>Pseudomonadati</taxon>
        <taxon>Bacteroidota</taxon>
        <taxon>Flavobacteriia</taxon>
        <taxon>Flavobacteriales</taxon>
        <taxon>Flavobacteriaceae</taxon>
        <taxon>Bizionia</taxon>
    </lineage>
</organism>
<dbReference type="GO" id="GO:0005886">
    <property type="term" value="C:plasma membrane"/>
    <property type="evidence" value="ECO:0007669"/>
    <property type="project" value="UniProtKB-SubCell"/>
</dbReference>
<feature type="transmembrane region" description="Helical" evidence="6">
    <location>
        <begin position="230"/>
        <end position="247"/>
    </location>
</feature>
<dbReference type="PANTHER" id="PTHR30250">
    <property type="entry name" value="PST FAMILY PREDICTED COLANIC ACID TRANSPORTER"/>
    <property type="match status" value="1"/>
</dbReference>
<dbReference type="InterPro" id="IPR050833">
    <property type="entry name" value="Poly_Biosynth_Transport"/>
</dbReference>
<evidence type="ECO:0000256" key="5">
    <source>
        <dbReference type="ARBA" id="ARBA00023136"/>
    </source>
</evidence>
<feature type="transmembrane region" description="Helical" evidence="6">
    <location>
        <begin position="435"/>
        <end position="452"/>
    </location>
</feature>
<feature type="transmembrane region" description="Helical" evidence="6">
    <location>
        <begin position="190"/>
        <end position="209"/>
    </location>
</feature>
<evidence type="ECO:0000313" key="8">
    <source>
        <dbReference type="Proteomes" id="UP000323720"/>
    </source>
</evidence>
<feature type="transmembrane region" description="Helical" evidence="6">
    <location>
        <begin position="267"/>
        <end position="288"/>
    </location>
</feature>
<comment type="subcellular location">
    <subcellularLocation>
        <location evidence="1">Cell membrane</location>
        <topology evidence="1">Multi-pass membrane protein</topology>
    </subcellularLocation>
</comment>
<keyword evidence="2" id="KW-1003">Cell membrane</keyword>
<keyword evidence="5 6" id="KW-0472">Membrane</keyword>
<feature type="transmembrane region" description="Helical" evidence="6">
    <location>
        <begin position="376"/>
        <end position="395"/>
    </location>
</feature>
<gene>
    <name evidence="7" type="ORF">ES674_03165</name>
</gene>
<evidence type="ECO:0000256" key="3">
    <source>
        <dbReference type="ARBA" id="ARBA00022692"/>
    </source>
</evidence>
<evidence type="ECO:0000256" key="1">
    <source>
        <dbReference type="ARBA" id="ARBA00004651"/>
    </source>
</evidence>
<keyword evidence="4 6" id="KW-1133">Transmembrane helix</keyword>
<feature type="transmembrane region" description="Helical" evidence="6">
    <location>
        <begin position="12"/>
        <end position="32"/>
    </location>
</feature>
<feature type="transmembrane region" description="Helical" evidence="6">
    <location>
        <begin position="458"/>
        <end position="475"/>
    </location>
</feature>
<feature type="transmembrane region" description="Helical" evidence="6">
    <location>
        <begin position="309"/>
        <end position="328"/>
    </location>
</feature>
<dbReference type="EMBL" id="VSKK01000001">
    <property type="protein sequence ID" value="TYB78793.1"/>
    <property type="molecule type" value="Genomic_DNA"/>
</dbReference>
<feature type="transmembrane region" description="Helical" evidence="6">
    <location>
        <begin position="344"/>
        <end position="364"/>
    </location>
</feature>
<feature type="transmembrane region" description="Helical" evidence="6">
    <location>
        <begin position="118"/>
        <end position="138"/>
    </location>
</feature>
<feature type="transmembrane region" description="Helical" evidence="6">
    <location>
        <begin position="150"/>
        <end position="170"/>
    </location>
</feature>
<dbReference type="AlphaFoldDB" id="A0A5D0RBP1"/>
<dbReference type="Pfam" id="PF01943">
    <property type="entry name" value="Polysacc_synt"/>
    <property type="match status" value="1"/>
</dbReference>
<reference evidence="7 8" key="1">
    <citation type="submission" date="2019-08" db="EMBL/GenBank/DDBJ databases">
        <title>Genomes of Antarctic Bizionia species.</title>
        <authorList>
            <person name="Bowman J.P."/>
        </authorList>
    </citation>
    <scope>NUCLEOTIDE SEQUENCE [LARGE SCALE GENOMIC DNA]</scope>
    <source>
        <strain evidence="7 8">ADA-4</strain>
    </source>
</reference>
<evidence type="ECO:0000256" key="2">
    <source>
        <dbReference type="ARBA" id="ARBA00022475"/>
    </source>
</evidence>
<evidence type="ECO:0000256" key="4">
    <source>
        <dbReference type="ARBA" id="ARBA00022989"/>
    </source>
</evidence>
<sequence>MGGLKALFKQTFIYGLATVLPRMLSFILVPLYTTEGVLSSVAEYGKISVIFSYFVLFNVVLAYGMETAFFRFFNKDENQDSVIGTSAISLIISSFGFFILALLFQNQIAAFIDIDVKYIKLVIWILLLDALAIIPFAWFRATQRPMRYAIIKILNVAINLGLNIFFLLYLADLAEQKTLFESIYLPNFEISYIFIANLIASGVTLAFMVSFYTKITYSFNTALWKKMMRYAIPVLVAGVAFSVNETFDRILLDRLLPNDIADTEIGMYSACYKIALFMTLFATAYRLGIEPFFFSHAKTENPQKNYARILEFFVASGSIILLSVVVFADVLKPYIVRSEDYWEAMWIVPIILIANFCLGIYHNLSVWYKITDRTKFGAYISIIGALITLAINILFIKTYSYKASAIATLIAYTIMMLLSYYYGRKYYPIPYNLKKIGVYMILSIGLSVISFYYFRGNFAIGIPMLIVFLGIVYMWEHKQIRQLLKS</sequence>
<dbReference type="OrthoDB" id="9814608at2"/>
<proteinExistence type="predicted"/>
<feature type="transmembrane region" description="Helical" evidence="6">
    <location>
        <begin position="44"/>
        <end position="65"/>
    </location>
</feature>
<evidence type="ECO:0000313" key="7">
    <source>
        <dbReference type="EMBL" id="TYB78793.1"/>
    </source>
</evidence>
<name>A0A5D0RBP1_9FLAO</name>